<reference evidence="1" key="1">
    <citation type="submission" date="2021-01" db="EMBL/GenBank/DDBJ databases">
        <title>Metabolic potential, ecology and presence of endohyphal bacteria is reflected in genomic diversity of Mucoromycotina.</title>
        <authorList>
            <person name="Muszewska A."/>
            <person name="Okrasinska A."/>
            <person name="Steczkiewicz K."/>
            <person name="Drgas O."/>
            <person name="Orlowska M."/>
            <person name="Perlinska-Lenart U."/>
            <person name="Aleksandrzak-Piekarczyk T."/>
            <person name="Szatraj K."/>
            <person name="Zielenkiewicz U."/>
            <person name="Pilsyk S."/>
            <person name="Malc E."/>
            <person name="Mieczkowski P."/>
            <person name="Kruszewska J.S."/>
            <person name="Biernat P."/>
            <person name="Pawlowska J."/>
        </authorList>
    </citation>
    <scope>NUCLEOTIDE SEQUENCE</scope>
    <source>
        <strain evidence="1">WA0000018081</strain>
    </source>
</reference>
<keyword evidence="2" id="KW-1185">Reference proteome</keyword>
<dbReference type="AlphaFoldDB" id="A0A8H7SQL3"/>
<organism evidence="1 2">
    <name type="scientific">Thamnidium elegans</name>
    <dbReference type="NCBI Taxonomy" id="101142"/>
    <lineage>
        <taxon>Eukaryota</taxon>
        <taxon>Fungi</taxon>
        <taxon>Fungi incertae sedis</taxon>
        <taxon>Mucoromycota</taxon>
        <taxon>Mucoromycotina</taxon>
        <taxon>Mucoromycetes</taxon>
        <taxon>Mucorales</taxon>
        <taxon>Mucorineae</taxon>
        <taxon>Mucoraceae</taxon>
        <taxon>Thamnidium</taxon>
    </lineage>
</organism>
<accession>A0A8H7SQL3</accession>
<dbReference type="Proteomes" id="UP000613177">
    <property type="component" value="Unassembled WGS sequence"/>
</dbReference>
<evidence type="ECO:0000313" key="1">
    <source>
        <dbReference type="EMBL" id="KAG2233477.1"/>
    </source>
</evidence>
<dbReference type="EMBL" id="JAEPRE010000078">
    <property type="protein sequence ID" value="KAG2233477.1"/>
    <property type="molecule type" value="Genomic_DNA"/>
</dbReference>
<comment type="caution">
    <text evidence="1">The sequence shown here is derived from an EMBL/GenBank/DDBJ whole genome shotgun (WGS) entry which is preliminary data.</text>
</comment>
<protein>
    <submittedName>
        <fullName evidence="1">Uncharacterized protein</fullName>
    </submittedName>
</protein>
<evidence type="ECO:0000313" key="2">
    <source>
        <dbReference type="Proteomes" id="UP000613177"/>
    </source>
</evidence>
<gene>
    <name evidence="1" type="ORF">INT48_003183</name>
</gene>
<sequence length="193" mass="22919">MIIREQRMHRPVNAKNAYTLKQKEWKDWCTEQKFLDGSIVIDEKLSYFLREFVVKRSRKYKKNKDDASIIPLGRESIIGYVKAVMDLYNSRHSFGTNNNPKARIPKRQIYQDYANAPKWLKRAERYDECIKTYSEVLKEEIRILLIFILKMSFEHNPASTNDLLLLEDERSLKNTAKLDIKQVNVRNYIISIG</sequence>
<proteinExistence type="predicted"/>
<name>A0A8H7SQL3_9FUNG</name>